<dbReference type="PANTHER" id="PTHR33991">
    <property type="entry name" value="DNA REPAIR PROTEIN RECO"/>
    <property type="match status" value="1"/>
</dbReference>
<evidence type="ECO:0000256" key="2">
    <source>
        <dbReference type="ARBA" id="ARBA00007452"/>
    </source>
</evidence>
<dbReference type="InterPro" id="IPR037278">
    <property type="entry name" value="ARFGAP/RecO"/>
</dbReference>
<evidence type="ECO:0000256" key="8">
    <source>
        <dbReference type="HAMAP-Rule" id="MF_00201"/>
    </source>
</evidence>
<organism evidence="10 11">
    <name type="scientific">Mobiluncus mulieris</name>
    <dbReference type="NCBI Taxonomy" id="2052"/>
    <lineage>
        <taxon>Bacteria</taxon>
        <taxon>Bacillati</taxon>
        <taxon>Actinomycetota</taxon>
        <taxon>Actinomycetes</taxon>
        <taxon>Actinomycetales</taxon>
        <taxon>Actinomycetaceae</taxon>
        <taxon>Mobiluncus</taxon>
    </lineage>
</organism>
<evidence type="ECO:0000256" key="6">
    <source>
        <dbReference type="ARBA" id="ARBA00023204"/>
    </source>
</evidence>
<sequence>MRGAVPGGTSWTRIRLMKTLRDEAIVLRTQDLGEADRIVTLLSANNGLVRAVAHGVRKTTSRIGARLEPFGVVDVLIRPGRGGLHNVEQVETLAPYGRSIAADYALFTTANLMVETLERLSEEAWATDRYYRLTLGALHALALSRHEPGLVLDSYLLRLLGLAGWAASCWNCATCGAGGPHRYFNPAAGGAVCGECKPHGAAPVALETMHLLAALSVGDWPRAEASGAAERAEAHSLVTAFVQWHMERRLKSLSILEIA</sequence>
<evidence type="ECO:0000256" key="3">
    <source>
        <dbReference type="ARBA" id="ARBA00021310"/>
    </source>
</evidence>
<dbReference type="Proteomes" id="UP000255284">
    <property type="component" value="Unassembled WGS sequence"/>
</dbReference>
<dbReference type="Gene3D" id="1.20.1440.120">
    <property type="entry name" value="Recombination protein O, C-terminal domain"/>
    <property type="match status" value="1"/>
</dbReference>
<keyword evidence="6 8" id="KW-0234">DNA repair</keyword>
<dbReference type="Pfam" id="PF02565">
    <property type="entry name" value="RecO_C"/>
    <property type="match status" value="1"/>
</dbReference>
<evidence type="ECO:0000256" key="4">
    <source>
        <dbReference type="ARBA" id="ARBA00022763"/>
    </source>
</evidence>
<dbReference type="InterPro" id="IPR012340">
    <property type="entry name" value="NA-bd_OB-fold"/>
</dbReference>
<name>A0A378PFX9_9ACTO</name>
<evidence type="ECO:0000259" key="9">
    <source>
        <dbReference type="Pfam" id="PF11967"/>
    </source>
</evidence>
<evidence type="ECO:0000313" key="11">
    <source>
        <dbReference type="Proteomes" id="UP000255284"/>
    </source>
</evidence>
<dbReference type="AlphaFoldDB" id="A0A378PFX9"/>
<reference evidence="10 11" key="1">
    <citation type="submission" date="2018-06" db="EMBL/GenBank/DDBJ databases">
        <authorList>
            <consortium name="Pathogen Informatics"/>
            <person name="Doyle S."/>
        </authorList>
    </citation>
    <scope>NUCLEOTIDE SEQUENCE [LARGE SCALE GENOMIC DNA]</scope>
    <source>
        <strain evidence="10 11">NCTC11819</strain>
    </source>
</reference>
<protein>
    <recommendedName>
        <fullName evidence="3 8">DNA repair protein RecO</fullName>
    </recommendedName>
    <alternativeName>
        <fullName evidence="7 8">Recombination protein O</fullName>
    </alternativeName>
</protein>
<comment type="function">
    <text evidence="1 8">Involved in DNA repair and RecF pathway recombination.</text>
</comment>
<dbReference type="GO" id="GO:0043590">
    <property type="term" value="C:bacterial nucleoid"/>
    <property type="evidence" value="ECO:0007669"/>
    <property type="project" value="TreeGrafter"/>
</dbReference>
<gene>
    <name evidence="8 10" type="primary">recO</name>
    <name evidence="10" type="ORF">NCTC11819_01642</name>
</gene>
<dbReference type="Gene3D" id="2.40.50.140">
    <property type="entry name" value="Nucleic acid-binding proteins"/>
    <property type="match status" value="1"/>
</dbReference>
<keyword evidence="5 8" id="KW-0233">DNA recombination</keyword>
<evidence type="ECO:0000256" key="5">
    <source>
        <dbReference type="ARBA" id="ARBA00023172"/>
    </source>
</evidence>
<accession>A0A378PFX9</accession>
<dbReference type="HAMAP" id="MF_00201">
    <property type="entry name" value="RecO"/>
    <property type="match status" value="1"/>
</dbReference>
<dbReference type="NCBIfam" id="TIGR00613">
    <property type="entry name" value="reco"/>
    <property type="match status" value="1"/>
</dbReference>
<comment type="similarity">
    <text evidence="2 8">Belongs to the RecO family.</text>
</comment>
<evidence type="ECO:0000313" key="10">
    <source>
        <dbReference type="EMBL" id="STO17059.1"/>
    </source>
</evidence>
<comment type="caution">
    <text evidence="10">The sequence shown here is derived from an EMBL/GenBank/DDBJ whole genome shotgun (WGS) entry which is preliminary data.</text>
</comment>
<dbReference type="InterPro" id="IPR003717">
    <property type="entry name" value="RecO"/>
</dbReference>
<dbReference type="SUPFAM" id="SSF57863">
    <property type="entry name" value="ArfGap/RecO-like zinc finger"/>
    <property type="match status" value="1"/>
</dbReference>
<dbReference type="GO" id="GO:0006310">
    <property type="term" value="P:DNA recombination"/>
    <property type="evidence" value="ECO:0007669"/>
    <property type="project" value="UniProtKB-UniRule"/>
</dbReference>
<evidence type="ECO:0000256" key="7">
    <source>
        <dbReference type="ARBA" id="ARBA00033409"/>
    </source>
</evidence>
<dbReference type="InterPro" id="IPR022572">
    <property type="entry name" value="DNA_rep/recomb_RecO_N"/>
</dbReference>
<dbReference type="PANTHER" id="PTHR33991:SF1">
    <property type="entry name" value="DNA REPAIR PROTEIN RECO"/>
    <property type="match status" value="1"/>
</dbReference>
<keyword evidence="4 8" id="KW-0227">DNA damage</keyword>
<dbReference type="SUPFAM" id="SSF50249">
    <property type="entry name" value="Nucleic acid-binding proteins"/>
    <property type="match status" value="1"/>
</dbReference>
<feature type="domain" description="DNA replication/recombination mediator RecO N-terminal" evidence="9">
    <location>
        <begin position="17"/>
        <end position="96"/>
    </location>
</feature>
<dbReference type="EMBL" id="UGGQ01000006">
    <property type="protein sequence ID" value="STO17059.1"/>
    <property type="molecule type" value="Genomic_DNA"/>
</dbReference>
<dbReference type="Pfam" id="PF11967">
    <property type="entry name" value="RecO_N"/>
    <property type="match status" value="1"/>
</dbReference>
<proteinExistence type="inferred from homology"/>
<evidence type="ECO:0000256" key="1">
    <source>
        <dbReference type="ARBA" id="ARBA00003065"/>
    </source>
</evidence>
<dbReference type="Gene3D" id="6.20.220.20">
    <property type="entry name" value="Recombination protein O, zinc-binding domain"/>
    <property type="match status" value="1"/>
</dbReference>
<dbReference type="InterPro" id="IPR042242">
    <property type="entry name" value="RecO_C"/>
</dbReference>
<dbReference type="GO" id="GO:0006302">
    <property type="term" value="P:double-strand break repair"/>
    <property type="evidence" value="ECO:0007669"/>
    <property type="project" value="TreeGrafter"/>
</dbReference>